<proteinExistence type="predicted"/>
<protein>
    <submittedName>
        <fullName evidence="2">MurNAc alpha-1-phosphate uridylyltransferase</fullName>
    </submittedName>
</protein>
<dbReference type="Pfam" id="PF00483">
    <property type="entry name" value="NTP_transferase"/>
    <property type="match status" value="1"/>
</dbReference>
<organism evidence="2 3">
    <name type="scientific">Sphaerotilus hippei</name>
    <dbReference type="NCBI Taxonomy" id="744406"/>
    <lineage>
        <taxon>Bacteria</taxon>
        <taxon>Pseudomonadati</taxon>
        <taxon>Pseudomonadota</taxon>
        <taxon>Betaproteobacteria</taxon>
        <taxon>Burkholderiales</taxon>
        <taxon>Sphaerotilaceae</taxon>
        <taxon>Sphaerotilus</taxon>
    </lineage>
</organism>
<evidence type="ECO:0000313" key="2">
    <source>
        <dbReference type="EMBL" id="PXW99509.1"/>
    </source>
</evidence>
<dbReference type="Gene3D" id="3.90.550.10">
    <property type="entry name" value="Spore Coat Polysaccharide Biosynthesis Protein SpsA, Chain A"/>
    <property type="match status" value="1"/>
</dbReference>
<keyword evidence="3" id="KW-1185">Reference proteome</keyword>
<dbReference type="SUPFAM" id="SSF53448">
    <property type="entry name" value="Nucleotide-diphospho-sugar transferases"/>
    <property type="match status" value="1"/>
</dbReference>
<dbReference type="RefSeq" id="WP_110399070.1">
    <property type="nucleotide sequence ID" value="NZ_QJJS01000001.1"/>
</dbReference>
<reference evidence="2 3" key="1">
    <citation type="submission" date="2018-05" db="EMBL/GenBank/DDBJ databases">
        <title>Genomic Encyclopedia of Type Strains, Phase IV (KMG-IV): sequencing the most valuable type-strain genomes for metagenomic binning, comparative biology and taxonomic classification.</title>
        <authorList>
            <person name="Goeker M."/>
        </authorList>
    </citation>
    <scope>NUCLEOTIDE SEQUENCE [LARGE SCALE GENOMIC DNA]</scope>
    <source>
        <strain evidence="2 3">DSM 566</strain>
    </source>
</reference>
<keyword evidence="2" id="KW-0548">Nucleotidyltransferase</keyword>
<sequence length="268" mass="28720">MNPAPAPVSLSAPATPPLPLRAIVLAAGRGERMRPLTDRTPKPLLPVLGRPMIEWHLQALARDGVQDVVINTAWLEVQFPEVLGDGSRFGLHLRYSHEQREHGGALETAGGIATVLDWLCADGREAFWVISGDIWAPDFRFDAELAQRFVRSGLLAHLWTVPNPAFHPRGDFAPGAPQPAIGAEASLGLARAEADALPDGGRCTYANLALMHRDLLAATPAGTRAALGPLLHDGLAAQRISLQPYPGRWENVGTPAQWSALQPPPATT</sequence>
<dbReference type="EMBL" id="QJJS01000001">
    <property type="protein sequence ID" value="PXW99509.1"/>
    <property type="molecule type" value="Genomic_DNA"/>
</dbReference>
<dbReference type="InterPro" id="IPR005835">
    <property type="entry name" value="NTP_transferase_dom"/>
</dbReference>
<gene>
    <name evidence="2" type="ORF">C7444_101339</name>
</gene>
<feature type="domain" description="Nucleotidyl transferase" evidence="1">
    <location>
        <begin position="22"/>
        <end position="138"/>
    </location>
</feature>
<dbReference type="Proteomes" id="UP000247811">
    <property type="component" value="Unassembled WGS sequence"/>
</dbReference>
<accession>A0A318HE03</accession>
<comment type="caution">
    <text evidence="2">The sequence shown here is derived from an EMBL/GenBank/DDBJ whole genome shotgun (WGS) entry which is preliminary data.</text>
</comment>
<name>A0A318HE03_9BURK</name>
<dbReference type="CDD" id="cd06422">
    <property type="entry name" value="NTP_transferase_like_1"/>
    <property type="match status" value="1"/>
</dbReference>
<dbReference type="AlphaFoldDB" id="A0A318HE03"/>
<keyword evidence="2" id="KW-0808">Transferase</keyword>
<dbReference type="InterPro" id="IPR050486">
    <property type="entry name" value="Mannose-1P_guanyltransferase"/>
</dbReference>
<dbReference type="OrthoDB" id="9788272at2"/>
<dbReference type="GO" id="GO:0016779">
    <property type="term" value="F:nucleotidyltransferase activity"/>
    <property type="evidence" value="ECO:0007669"/>
    <property type="project" value="UniProtKB-KW"/>
</dbReference>
<evidence type="ECO:0000313" key="3">
    <source>
        <dbReference type="Proteomes" id="UP000247811"/>
    </source>
</evidence>
<evidence type="ECO:0000259" key="1">
    <source>
        <dbReference type="Pfam" id="PF00483"/>
    </source>
</evidence>
<dbReference type="PANTHER" id="PTHR22572">
    <property type="entry name" value="SUGAR-1-PHOSPHATE GUANYL TRANSFERASE"/>
    <property type="match status" value="1"/>
</dbReference>
<dbReference type="InterPro" id="IPR029044">
    <property type="entry name" value="Nucleotide-diphossugar_trans"/>
</dbReference>